<sequence>MGVVLLGVAGGIGWLFHVARGDGGIGKADNWASVIAAVAAMAAMLAGVVVWWWRKRPQGVLAIEQVDAAGRQLAETVLAQWRDEIGVRGLDVPAPVAVHWRTTRLPVMDHARNVRGRSGRVLIGGDTETVAELAQRFRALPSRRLVILGNPELGKTTLAVMLLRELLLTRTEDEPIPVLFTLADWDPEVLSYSDWLARRLGRDYLFLAAAEYGEEAALRLVRTRRILPVLDGFDELPEPVRPKVIKAINAALTADDPLILTSRTKEFQKAVAGGVLSRSAVIEPEAVQGPAAADYLERCLSPDSPGEWPALLSDLRNGPRTALGRALTTPLRLWLLREVYITSRRELVLADLATSPDDVVQALLDQLVPSLLKANRPSRRPDADHPFRPRRSWNASDARRWLAFFAGRLEAESSRDLAWWRLHNAVDRRGRSWNILFLGGMLCGFLAVRSASIPGFPGGLLFGLLLTLSTGVLLAFNFLRPAPQQVDLRFRHKGSALRRTVFSPLSLLAVAMGVGVALIVHENATPTGIVLTIILIWAVTVLFSWATKPASDQQPRTGAKILIHDFWLRTAYALAFGSIAGASGGFGGGLAAGAVVGATASMSAGWVYYLTVIMLRAESKAPLRTLSFLEDFHRLGLLRQVGPIYQFRHAMFQEYFAAVRPPAGDR</sequence>
<keyword evidence="1" id="KW-1133">Transmembrane helix</keyword>
<evidence type="ECO:0000256" key="1">
    <source>
        <dbReference type="SAM" id="Phobius"/>
    </source>
</evidence>
<protein>
    <submittedName>
        <fullName evidence="2">NACHT domain-containing protein</fullName>
    </submittedName>
</protein>
<dbReference type="Proteomes" id="UP001500665">
    <property type="component" value="Unassembled WGS sequence"/>
</dbReference>
<dbReference type="SUPFAM" id="SSF52540">
    <property type="entry name" value="P-loop containing nucleoside triphosphate hydrolases"/>
    <property type="match status" value="1"/>
</dbReference>
<feature type="transmembrane region" description="Helical" evidence="1">
    <location>
        <begin position="592"/>
        <end position="615"/>
    </location>
</feature>
<comment type="caution">
    <text evidence="2">The sequence shown here is derived from an EMBL/GenBank/DDBJ whole genome shotgun (WGS) entry which is preliminary data.</text>
</comment>
<feature type="transmembrane region" description="Helical" evidence="1">
    <location>
        <begin position="433"/>
        <end position="453"/>
    </location>
</feature>
<evidence type="ECO:0000313" key="2">
    <source>
        <dbReference type="EMBL" id="GAA0969872.1"/>
    </source>
</evidence>
<dbReference type="Gene3D" id="3.40.50.300">
    <property type="entry name" value="P-loop containing nucleotide triphosphate hydrolases"/>
    <property type="match status" value="1"/>
</dbReference>
<dbReference type="InterPro" id="IPR027417">
    <property type="entry name" value="P-loop_NTPase"/>
</dbReference>
<feature type="transmembrane region" description="Helical" evidence="1">
    <location>
        <begin position="500"/>
        <end position="520"/>
    </location>
</feature>
<feature type="transmembrane region" description="Helical" evidence="1">
    <location>
        <begin position="566"/>
        <end position="586"/>
    </location>
</feature>
<feature type="transmembrane region" description="Helical" evidence="1">
    <location>
        <begin position="31"/>
        <end position="53"/>
    </location>
</feature>
<keyword evidence="1" id="KW-0812">Transmembrane</keyword>
<dbReference type="EMBL" id="BAAAHH010000069">
    <property type="protein sequence ID" value="GAA0969872.1"/>
    <property type="molecule type" value="Genomic_DNA"/>
</dbReference>
<feature type="transmembrane region" description="Helical" evidence="1">
    <location>
        <begin position="526"/>
        <end position="545"/>
    </location>
</feature>
<evidence type="ECO:0000313" key="3">
    <source>
        <dbReference type="Proteomes" id="UP001500665"/>
    </source>
</evidence>
<reference evidence="2 3" key="1">
    <citation type="journal article" date="2019" name="Int. J. Syst. Evol. Microbiol.">
        <title>The Global Catalogue of Microorganisms (GCM) 10K type strain sequencing project: providing services to taxonomists for standard genome sequencing and annotation.</title>
        <authorList>
            <consortium name="The Broad Institute Genomics Platform"/>
            <consortium name="The Broad Institute Genome Sequencing Center for Infectious Disease"/>
            <person name="Wu L."/>
            <person name="Ma J."/>
        </authorList>
    </citation>
    <scope>NUCLEOTIDE SEQUENCE [LARGE SCALE GENOMIC DNA]</scope>
    <source>
        <strain evidence="2 3">JCM 10696</strain>
    </source>
</reference>
<feature type="transmembrane region" description="Helical" evidence="1">
    <location>
        <begin position="459"/>
        <end position="479"/>
    </location>
</feature>
<keyword evidence="3" id="KW-1185">Reference proteome</keyword>
<proteinExistence type="predicted"/>
<keyword evidence="1" id="KW-0472">Membrane</keyword>
<organism evidence="2 3">
    <name type="scientific">Actinocorallia libanotica</name>
    <dbReference type="NCBI Taxonomy" id="46162"/>
    <lineage>
        <taxon>Bacteria</taxon>
        <taxon>Bacillati</taxon>
        <taxon>Actinomycetota</taxon>
        <taxon>Actinomycetes</taxon>
        <taxon>Streptosporangiales</taxon>
        <taxon>Thermomonosporaceae</taxon>
        <taxon>Actinocorallia</taxon>
    </lineage>
</organism>
<accession>A0ABN1S1A9</accession>
<name>A0ABN1S1A9_9ACTN</name>
<gene>
    <name evidence="2" type="ORF">GCM10009550_77020</name>
</gene>